<dbReference type="RefSeq" id="WP_016654742.1">
    <property type="nucleotide sequence ID" value="NZ_KE340348.1"/>
</dbReference>
<reference evidence="3 4" key="1">
    <citation type="submission" date="2013-06" db="EMBL/GenBank/DDBJ databases">
        <title>The Genome Sequence of Acinetobacter rudis CIP 110305.</title>
        <authorList>
            <consortium name="The Broad Institute Genome Sequencing Platform"/>
            <consortium name="The Broad Institute Genome Sequencing Center for Infectious Disease"/>
            <person name="Cerqueira G."/>
            <person name="Feldgarden M."/>
            <person name="Courvalin P."/>
            <person name="Perichon B."/>
            <person name="Grillot-Courvalin C."/>
            <person name="Clermont D."/>
            <person name="Rocha E."/>
            <person name="Yoon E.-J."/>
            <person name="Nemec A."/>
            <person name="Young S.K."/>
            <person name="Zeng Q."/>
            <person name="Gargeya S."/>
            <person name="Fitzgerald M."/>
            <person name="Abouelleil A."/>
            <person name="Alvarado L."/>
            <person name="Berlin A.M."/>
            <person name="Chapman S.B."/>
            <person name="Dewar J."/>
            <person name="Goldberg J."/>
            <person name="Griggs A."/>
            <person name="Gujja S."/>
            <person name="Hansen M."/>
            <person name="Howarth C."/>
            <person name="Imamovic A."/>
            <person name="Larimer J."/>
            <person name="McCowan C."/>
            <person name="Murphy C."/>
            <person name="Pearson M."/>
            <person name="Priest M."/>
            <person name="Roberts A."/>
            <person name="Saif S."/>
            <person name="Shea T."/>
            <person name="Sykes S."/>
            <person name="Wortman J."/>
            <person name="Nusbaum C."/>
            <person name="Birren B."/>
        </authorList>
    </citation>
    <scope>NUCLEOTIDE SEQUENCE [LARGE SCALE GENOMIC DNA]</scope>
    <source>
        <strain evidence="3 4">CIP 110305</strain>
    </source>
</reference>
<dbReference type="AlphaFoldDB" id="S3NT98"/>
<gene>
    <name evidence="3" type="ORF">F945_00292</name>
</gene>
<evidence type="ECO:0008006" key="5">
    <source>
        <dbReference type="Google" id="ProtNLM"/>
    </source>
</evidence>
<accession>S3NT98</accession>
<organism evidence="3 4">
    <name type="scientific">Acinetobacter rudis CIP 110305</name>
    <dbReference type="NCBI Taxonomy" id="421052"/>
    <lineage>
        <taxon>Bacteria</taxon>
        <taxon>Pseudomonadati</taxon>
        <taxon>Pseudomonadota</taxon>
        <taxon>Gammaproteobacteria</taxon>
        <taxon>Moraxellales</taxon>
        <taxon>Moraxellaceae</taxon>
        <taxon>Acinetobacter</taxon>
    </lineage>
</organism>
<evidence type="ECO:0000313" key="4">
    <source>
        <dbReference type="Proteomes" id="UP000014568"/>
    </source>
</evidence>
<proteinExistence type="predicted"/>
<sequence>MKHLVHPRQLSLLLFVFTLGLAGCSPSSDESTAKDTQNSADNAENSEIKSGNMLYIVRDVAELKSNTSSYFDKIKQDQENLQQALQDNNPTVVAKNITALKQQFTKMNQDLANLELKSKEVHQVRQQMISANNQLLKSSIFNGEMDLSEENLDQLQQQINSLQNNILELGALLIPKNKSSDS</sequence>
<dbReference type="EMBL" id="ATGI01000002">
    <property type="protein sequence ID" value="EPF81658.1"/>
    <property type="molecule type" value="Genomic_DNA"/>
</dbReference>
<name>S3NT98_9GAMM</name>
<keyword evidence="2" id="KW-0732">Signal</keyword>
<dbReference type="eggNOG" id="ENOG5031RBU">
    <property type="taxonomic scope" value="Bacteria"/>
</dbReference>
<evidence type="ECO:0000313" key="3">
    <source>
        <dbReference type="EMBL" id="EPF81658.1"/>
    </source>
</evidence>
<comment type="caution">
    <text evidence="3">The sequence shown here is derived from an EMBL/GenBank/DDBJ whole genome shotgun (WGS) entry which is preliminary data.</text>
</comment>
<protein>
    <recommendedName>
        <fullName evidence="5">Lipoprotein</fullName>
    </recommendedName>
</protein>
<dbReference type="Proteomes" id="UP000014568">
    <property type="component" value="Unassembled WGS sequence"/>
</dbReference>
<dbReference type="HOGENOM" id="CLU_117976_0_0_6"/>
<evidence type="ECO:0000256" key="2">
    <source>
        <dbReference type="SAM" id="SignalP"/>
    </source>
</evidence>
<keyword evidence="1" id="KW-0175">Coiled coil</keyword>
<feature type="chain" id="PRO_5004523730" description="Lipoprotein" evidence="2">
    <location>
        <begin position="23"/>
        <end position="182"/>
    </location>
</feature>
<dbReference type="PATRIC" id="fig|421052.3.peg.292"/>
<feature type="signal peptide" evidence="2">
    <location>
        <begin position="1"/>
        <end position="22"/>
    </location>
</feature>
<feature type="coiled-coil region" evidence="1">
    <location>
        <begin position="145"/>
        <end position="172"/>
    </location>
</feature>
<evidence type="ECO:0000256" key="1">
    <source>
        <dbReference type="SAM" id="Coils"/>
    </source>
</evidence>
<dbReference type="OrthoDB" id="6713313at2"/>
<dbReference type="PROSITE" id="PS51257">
    <property type="entry name" value="PROKAR_LIPOPROTEIN"/>
    <property type="match status" value="1"/>
</dbReference>
<keyword evidence="4" id="KW-1185">Reference proteome</keyword>